<dbReference type="AlphaFoldDB" id="A0A3A9X2Q6"/>
<dbReference type="SMART" id="SM00530">
    <property type="entry name" value="HTH_XRE"/>
    <property type="match status" value="1"/>
</dbReference>
<evidence type="ECO:0000313" key="2">
    <source>
        <dbReference type="EMBL" id="RKN12797.1"/>
    </source>
</evidence>
<dbReference type="Proteomes" id="UP000275024">
    <property type="component" value="Unassembled WGS sequence"/>
</dbReference>
<evidence type="ECO:0000313" key="3">
    <source>
        <dbReference type="EMBL" id="RKN27438.1"/>
    </source>
</evidence>
<dbReference type="OrthoDB" id="3504495at2"/>
<evidence type="ECO:0000313" key="5">
    <source>
        <dbReference type="Proteomes" id="UP000275024"/>
    </source>
</evidence>
<dbReference type="CDD" id="cd00093">
    <property type="entry name" value="HTH_XRE"/>
    <property type="match status" value="1"/>
</dbReference>
<name>A0A3A9X2Q6_9ACTN</name>
<dbReference type="Proteomes" id="UP000268652">
    <property type="component" value="Unassembled WGS sequence"/>
</dbReference>
<dbReference type="Gene3D" id="1.10.260.40">
    <property type="entry name" value="lambda repressor-like DNA-binding domains"/>
    <property type="match status" value="1"/>
</dbReference>
<organism evidence="2 5">
    <name type="scientific">Streptomyces radicis</name>
    <dbReference type="NCBI Taxonomy" id="1750517"/>
    <lineage>
        <taxon>Bacteria</taxon>
        <taxon>Bacillati</taxon>
        <taxon>Actinomycetota</taxon>
        <taxon>Actinomycetes</taxon>
        <taxon>Kitasatosporales</taxon>
        <taxon>Streptomycetaceae</taxon>
        <taxon>Streptomyces</taxon>
    </lineage>
</organism>
<proteinExistence type="predicted"/>
<dbReference type="EMBL" id="RBDY01000001">
    <property type="protein sequence ID" value="RKN27438.1"/>
    <property type="molecule type" value="Genomic_DNA"/>
</dbReference>
<comment type="caution">
    <text evidence="2">The sequence shown here is derived from an EMBL/GenBank/DDBJ whole genome shotgun (WGS) entry which is preliminary data.</text>
</comment>
<protein>
    <submittedName>
        <fullName evidence="2">XRE family transcriptional regulator</fullName>
    </submittedName>
</protein>
<dbReference type="RefSeq" id="WP_120694806.1">
    <property type="nucleotide sequence ID" value="NZ_RBDX01000001.1"/>
</dbReference>
<dbReference type="Pfam" id="PF13560">
    <property type="entry name" value="HTH_31"/>
    <property type="match status" value="1"/>
</dbReference>
<gene>
    <name evidence="3" type="ORF">D7318_00525</name>
    <name evidence="2" type="ORF">D7319_02370</name>
</gene>
<evidence type="ECO:0000313" key="4">
    <source>
        <dbReference type="Proteomes" id="UP000268652"/>
    </source>
</evidence>
<evidence type="ECO:0000259" key="1">
    <source>
        <dbReference type="PROSITE" id="PS50943"/>
    </source>
</evidence>
<feature type="domain" description="HTH cro/C1-type" evidence="1">
    <location>
        <begin position="13"/>
        <end position="67"/>
    </location>
</feature>
<dbReference type="SUPFAM" id="SSF47413">
    <property type="entry name" value="lambda repressor-like DNA-binding domains"/>
    <property type="match status" value="1"/>
</dbReference>
<sequence>MHDRTDKHTGERIRELRAIRDYSLAELGRRAHVSTSQLSRFENGDQPASPSIVASVARALGVTISVLHGQPYIHMLQQDQLDALLTPISSALDAWDIPPDDDVQPRTLDEVADRIKAVSKKRAAGKFGEVAEALPELITDAAVTVQRHDTPGRDRERAYAMQAEVARTTAIVAYRLGYMGLARLALAKMAAAAPHSGDPRQVAVERYERAVMTHAEASRADRGVALVRQAVRDLDDDGEPATLAVRGTLLLRASALSAVQKDYAAAEDWLGQAKEVAEQAAEADAVADPPGTRYALAFGELNVKLGEIDVAMNRSEHEHALRVARTVQWPNAYQPTRVAGFLIRRASAEAWTARHEEALASLRRARETAAQLTRYHPDVHETVGVLLRARAKASPELREYAQWSGV</sequence>
<dbReference type="EMBL" id="RBDX01000001">
    <property type="protein sequence ID" value="RKN12797.1"/>
    <property type="molecule type" value="Genomic_DNA"/>
</dbReference>
<reference evidence="4 5" key="1">
    <citation type="submission" date="2018-09" db="EMBL/GenBank/DDBJ databases">
        <title>Streptomyces sp. nov. DS1-2, an endophytic actinomycete isolated from roots of Dendrobium scabrilingue.</title>
        <authorList>
            <person name="Kuncharoen N."/>
            <person name="Kudo T."/>
            <person name="Ohkuma M."/>
            <person name="Yuki M."/>
            <person name="Tanasupawat S."/>
        </authorList>
    </citation>
    <scope>NUCLEOTIDE SEQUENCE [LARGE SCALE GENOMIC DNA]</scope>
    <source>
        <strain evidence="2 5">AZ1-7</strain>
        <strain evidence="3 4">DS1-2</strain>
    </source>
</reference>
<dbReference type="InterPro" id="IPR001387">
    <property type="entry name" value="Cro/C1-type_HTH"/>
</dbReference>
<dbReference type="GO" id="GO:0003677">
    <property type="term" value="F:DNA binding"/>
    <property type="evidence" value="ECO:0007669"/>
    <property type="project" value="InterPro"/>
</dbReference>
<dbReference type="PROSITE" id="PS50943">
    <property type="entry name" value="HTH_CROC1"/>
    <property type="match status" value="1"/>
</dbReference>
<keyword evidence="4" id="KW-1185">Reference proteome</keyword>
<accession>A0A3A9X2Q6</accession>
<dbReference type="InterPro" id="IPR010982">
    <property type="entry name" value="Lambda_DNA-bd_dom_sf"/>
</dbReference>